<feature type="transmembrane region" description="Helical" evidence="1">
    <location>
        <begin position="290"/>
        <end position="308"/>
    </location>
</feature>
<dbReference type="Proteomes" id="UP000177124">
    <property type="component" value="Unassembled WGS sequence"/>
</dbReference>
<feature type="transmembrane region" description="Helical" evidence="1">
    <location>
        <begin position="77"/>
        <end position="95"/>
    </location>
</feature>
<dbReference type="InterPro" id="IPR038731">
    <property type="entry name" value="RgtA/B/C-like"/>
</dbReference>
<feature type="transmembrane region" description="Helical" evidence="1">
    <location>
        <begin position="376"/>
        <end position="399"/>
    </location>
</feature>
<feature type="transmembrane region" description="Helical" evidence="1">
    <location>
        <begin position="345"/>
        <end position="364"/>
    </location>
</feature>
<sequence>MFFKPVIIFLFFLLFYIGTSRIYVLTDTVVATYLPVSLIRGNGFNVEKTFPAINKILPQNPNMSDPPYYVIHENNRYFSAFPVFSSLLATPIYFIPVILKGITLENLNLDENITLVLSLGKISAAFFAAVSTVFVYLSAKQFLKKEKALLLTLLYALGTSTLSISSQSLWQHGASQMFLAITIYFFILGQKKKHLLPATGLFLGFATIARFANVFITLIFLVYFLIFERKSAFKFLLLTLPAIFFFVWYQITYPGNIFFYKYEAWGEIAKLNSSYLAGFLGLLIAPSKGLFVYSPIFLFSLLGSLLTFRKKIKAMRFFSVLVGLYVLSIASWSDWHGGWSYGPRMLADITPFLILLLAPVIKINKMWQNKIFKATFFLVAFFSIFVHFLGSTVADFSWYQIQTRFLPVEESHKATFLWDWKYPEIYSFYLGAGGFFGTVYVFSIEIINIALTMIKGFAIFGIIFTIYLIFKRICKNLAPQITKFL</sequence>
<feature type="transmembrane region" description="Helical" evidence="1">
    <location>
        <begin position="6"/>
        <end position="24"/>
    </location>
</feature>
<organism evidence="3 4">
    <name type="scientific">Candidatus Curtissbacteria bacterium RIFCSPHIGHO2_02_FULL_42_15</name>
    <dbReference type="NCBI Taxonomy" id="1797716"/>
    <lineage>
        <taxon>Bacteria</taxon>
        <taxon>Candidatus Curtissiibacteriota</taxon>
    </lineage>
</organism>
<evidence type="ECO:0000313" key="4">
    <source>
        <dbReference type="Proteomes" id="UP000177124"/>
    </source>
</evidence>
<accession>A0A1F5GJQ2</accession>
<protein>
    <recommendedName>
        <fullName evidence="2">Glycosyltransferase RgtA/B/C/D-like domain-containing protein</fullName>
    </recommendedName>
</protein>
<proteinExistence type="predicted"/>
<name>A0A1F5GJQ2_9BACT</name>
<evidence type="ECO:0000256" key="1">
    <source>
        <dbReference type="SAM" id="Phobius"/>
    </source>
</evidence>
<evidence type="ECO:0000313" key="3">
    <source>
        <dbReference type="EMBL" id="OGD92064.1"/>
    </source>
</evidence>
<reference evidence="3 4" key="1">
    <citation type="journal article" date="2016" name="Nat. Commun.">
        <title>Thousands of microbial genomes shed light on interconnected biogeochemical processes in an aquifer system.</title>
        <authorList>
            <person name="Anantharaman K."/>
            <person name="Brown C.T."/>
            <person name="Hug L.A."/>
            <person name="Sharon I."/>
            <person name="Castelle C.J."/>
            <person name="Probst A.J."/>
            <person name="Thomas B.C."/>
            <person name="Singh A."/>
            <person name="Wilkins M.J."/>
            <person name="Karaoz U."/>
            <person name="Brodie E.L."/>
            <person name="Williams K.H."/>
            <person name="Hubbard S.S."/>
            <person name="Banfield J.F."/>
        </authorList>
    </citation>
    <scope>NUCLEOTIDE SEQUENCE [LARGE SCALE GENOMIC DNA]</scope>
</reference>
<dbReference type="AlphaFoldDB" id="A0A1F5GJQ2"/>
<feature type="transmembrane region" description="Helical" evidence="1">
    <location>
        <begin position="449"/>
        <end position="470"/>
    </location>
</feature>
<dbReference type="Pfam" id="PF13231">
    <property type="entry name" value="PMT_2"/>
    <property type="match status" value="1"/>
</dbReference>
<feature type="transmembrane region" description="Helical" evidence="1">
    <location>
        <begin position="232"/>
        <end position="252"/>
    </location>
</feature>
<feature type="transmembrane region" description="Helical" evidence="1">
    <location>
        <begin position="315"/>
        <end position="333"/>
    </location>
</feature>
<keyword evidence="1" id="KW-0812">Transmembrane</keyword>
<keyword evidence="1" id="KW-0472">Membrane</keyword>
<feature type="transmembrane region" description="Helical" evidence="1">
    <location>
        <begin position="148"/>
        <end position="164"/>
    </location>
</feature>
<comment type="caution">
    <text evidence="3">The sequence shown here is derived from an EMBL/GenBank/DDBJ whole genome shotgun (WGS) entry which is preliminary data.</text>
</comment>
<gene>
    <name evidence="3" type="ORF">A3D07_03055</name>
</gene>
<feature type="domain" description="Glycosyltransferase RgtA/B/C/D-like" evidence="2">
    <location>
        <begin position="124"/>
        <end position="245"/>
    </location>
</feature>
<dbReference type="EMBL" id="MFBF01000006">
    <property type="protein sequence ID" value="OGD92064.1"/>
    <property type="molecule type" value="Genomic_DNA"/>
</dbReference>
<feature type="transmembrane region" description="Helical" evidence="1">
    <location>
        <begin position="201"/>
        <end position="226"/>
    </location>
</feature>
<evidence type="ECO:0000259" key="2">
    <source>
        <dbReference type="Pfam" id="PF13231"/>
    </source>
</evidence>
<dbReference type="STRING" id="1797716.A3D07_03055"/>
<feature type="transmembrane region" description="Helical" evidence="1">
    <location>
        <begin position="425"/>
        <end position="442"/>
    </location>
</feature>
<keyword evidence="1" id="KW-1133">Transmembrane helix</keyword>
<feature type="transmembrane region" description="Helical" evidence="1">
    <location>
        <begin position="115"/>
        <end position="136"/>
    </location>
</feature>